<evidence type="ECO:0000313" key="2">
    <source>
        <dbReference type="Proteomes" id="UP000509579"/>
    </source>
</evidence>
<keyword evidence="2" id="KW-1185">Reference proteome</keyword>
<dbReference type="AlphaFoldDB" id="A0A6N1X2R3"/>
<reference evidence="1 2" key="1">
    <citation type="submission" date="2020-06" db="EMBL/GenBank/DDBJ databases">
        <title>Acidovorax antarctica sp. nov., isolated from Corinth ice sheet soil, Antarctic Fields Peninsula.</title>
        <authorList>
            <person name="Xu Q."/>
            <person name="Peng F."/>
        </authorList>
    </citation>
    <scope>NUCLEOTIDE SEQUENCE [LARGE SCALE GENOMIC DNA]</scope>
    <source>
        <strain evidence="1 2">16-35-5</strain>
    </source>
</reference>
<dbReference type="KEGG" id="aant:HUK68_03470"/>
<sequence>MSPGDYSRAERAYRQVSSTWAIELLARQHGPEQAKRLLDAVGRPEAIAAFTRIMAAQQAQQLHDAGVTPRAASYLIAERHRMSVRNARRYADAVTKPGGF</sequence>
<dbReference type="Proteomes" id="UP000509579">
    <property type="component" value="Chromosome"/>
</dbReference>
<evidence type="ECO:0000313" key="1">
    <source>
        <dbReference type="EMBL" id="QKV52035.1"/>
    </source>
</evidence>
<name>A0A6N1X2R3_9BURK</name>
<dbReference type="EMBL" id="CP054840">
    <property type="protein sequence ID" value="QKV52035.1"/>
    <property type="molecule type" value="Genomic_DNA"/>
</dbReference>
<dbReference type="RefSeq" id="WP_175502937.1">
    <property type="nucleotide sequence ID" value="NZ_CP054840.1"/>
</dbReference>
<accession>A0A6N1X2R3</accession>
<organism evidence="1 2">
    <name type="scientific">Comamonas antarctica</name>
    <dbReference type="NCBI Taxonomy" id="2743470"/>
    <lineage>
        <taxon>Bacteria</taxon>
        <taxon>Pseudomonadati</taxon>
        <taxon>Pseudomonadota</taxon>
        <taxon>Betaproteobacteria</taxon>
        <taxon>Burkholderiales</taxon>
        <taxon>Comamonadaceae</taxon>
        <taxon>Comamonas</taxon>
    </lineage>
</organism>
<gene>
    <name evidence="1" type="ORF">HUK68_03470</name>
</gene>
<proteinExistence type="predicted"/>
<protein>
    <submittedName>
        <fullName evidence="1">Uncharacterized protein</fullName>
    </submittedName>
</protein>